<evidence type="ECO:0000313" key="5">
    <source>
        <dbReference type="EMBL" id="CAH0560169.1"/>
    </source>
</evidence>
<evidence type="ECO:0000256" key="1">
    <source>
        <dbReference type="ARBA" id="ARBA00004613"/>
    </source>
</evidence>
<name>A0A9P0BD08_BRAAE</name>
<keyword evidence="3" id="KW-0812">Transmembrane</keyword>
<evidence type="ECO:0000259" key="4">
    <source>
        <dbReference type="SMART" id="SM00198"/>
    </source>
</evidence>
<dbReference type="OrthoDB" id="414826at2759"/>
<keyword evidence="3" id="KW-1133">Transmembrane helix</keyword>
<dbReference type="SMART" id="SM00198">
    <property type="entry name" value="SCP"/>
    <property type="match status" value="1"/>
</dbReference>
<dbReference type="PROSITE" id="PS01010">
    <property type="entry name" value="CRISP_2"/>
    <property type="match status" value="1"/>
</dbReference>
<feature type="domain" description="SCP" evidence="4">
    <location>
        <begin position="71"/>
        <end position="244"/>
    </location>
</feature>
<dbReference type="CDD" id="cd05380">
    <property type="entry name" value="CAP_euk"/>
    <property type="match status" value="1"/>
</dbReference>
<dbReference type="InterPro" id="IPR035940">
    <property type="entry name" value="CAP_sf"/>
</dbReference>
<feature type="transmembrane region" description="Helical" evidence="3">
    <location>
        <begin position="7"/>
        <end position="25"/>
    </location>
</feature>
<organism evidence="5 6">
    <name type="scientific">Brassicogethes aeneus</name>
    <name type="common">Rape pollen beetle</name>
    <name type="synonym">Meligethes aeneus</name>
    <dbReference type="NCBI Taxonomy" id="1431903"/>
    <lineage>
        <taxon>Eukaryota</taxon>
        <taxon>Metazoa</taxon>
        <taxon>Ecdysozoa</taxon>
        <taxon>Arthropoda</taxon>
        <taxon>Hexapoda</taxon>
        <taxon>Insecta</taxon>
        <taxon>Pterygota</taxon>
        <taxon>Neoptera</taxon>
        <taxon>Endopterygota</taxon>
        <taxon>Coleoptera</taxon>
        <taxon>Polyphaga</taxon>
        <taxon>Cucujiformia</taxon>
        <taxon>Nitidulidae</taxon>
        <taxon>Meligethinae</taxon>
        <taxon>Brassicogethes</taxon>
    </lineage>
</organism>
<proteinExistence type="predicted"/>
<protein>
    <recommendedName>
        <fullName evidence="4">SCP domain-containing protein</fullName>
    </recommendedName>
</protein>
<dbReference type="PRINTS" id="PR00838">
    <property type="entry name" value="V5ALLERGEN"/>
</dbReference>
<dbReference type="PROSITE" id="PS01009">
    <property type="entry name" value="CRISP_1"/>
    <property type="match status" value="1"/>
</dbReference>
<dbReference type="Gene3D" id="3.40.33.10">
    <property type="entry name" value="CAP"/>
    <property type="match status" value="1"/>
</dbReference>
<keyword evidence="6" id="KW-1185">Reference proteome</keyword>
<dbReference type="Pfam" id="PF00188">
    <property type="entry name" value="CAP"/>
    <property type="match status" value="1"/>
</dbReference>
<evidence type="ECO:0000313" key="6">
    <source>
        <dbReference type="Proteomes" id="UP001154078"/>
    </source>
</evidence>
<dbReference type="InterPro" id="IPR014044">
    <property type="entry name" value="CAP_dom"/>
</dbReference>
<reference evidence="5" key="1">
    <citation type="submission" date="2021-12" db="EMBL/GenBank/DDBJ databases">
        <authorList>
            <person name="King R."/>
        </authorList>
    </citation>
    <scope>NUCLEOTIDE SEQUENCE</scope>
</reference>
<accession>A0A9P0BD08</accession>
<evidence type="ECO:0000256" key="2">
    <source>
        <dbReference type="ARBA" id="ARBA00022525"/>
    </source>
</evidence>
<dbReference type="InterPro" id="IPR002413">
    <property type="entry name" value="V5_allergen-like"/>
</dbReference>
<evidence type="ECO:0000256" key="3">
    <source>
        <dbReference type="SAM" id="Phobius"/>
    </source>
</evidence>
<keyword evidence="3" id="KW-0472">Membrane</keyword>
<dbReference type="AlphaFoldDB" id="A0A9P0BD08"/>
<gene>
    <name evidence="5" type="ORF">MELIAE_LOCUS9972</name>
</gene>
<dbReference type="Proteomes" id="UP001154078">
    <property type="component" value="Chromosome 7"/>
</dbReference>
<dbReference type="PANTHER" id="PTHR10334">
    <property type="entry name" value="CYSTEINE-RICH SECRETORY PROTEIN-RELATED"/>
    <property type="match status" value="1"/>
</dbReference>
<dbReference type="SUPFAM" id="SSF55797">
    <property type="entry name" value="PR-1-like"/>
    <property type="match status" value="1"/>
</dbReference>
<sequence length="298" mass="34014">MFLSRSGAIFVICIFFVCFVFNSALENPYCRLDCDYVVKFFKHTVCERQNEKCSAGPLCGPDFRVVKLTDADRQYILDIHNYLRNKVALGYEKRNNQPPAANMNIMTYNMELEYIAQCWANACNGNPLNHDQCRRTSEYSHVGQNLGFIYSSISEINIVKALKQLILIWYDEVALFKNEWINSTEDRNGIKVGHYTQMLWADTIEIGCATTYYTTPSDKNLTNVDLWHNLLLVCNYGPGGNYIGAPLYEIGRPTSNCPKGTKRNEKFKGLCGKSKHVKSSRKLFEIGDLAVSLNQLFV</sequence>
<dbReference type="InterPro" id="IPR018244">
    <property type="entry name" value="Allrgn_V5/Tpx1_CS"/>
</dbReference>
<keyword evidence="2" id="KW-0964">Secreted</keyword>
<dbReference type="EMBL" id="OV121138">
    <property type="protein sequence ID" value="CAH0560169.1"/>
    <property type="molecule type" value="Genomic_DNA"/>
</dbReference>
<comment type="subcellular location">
    <subcellularLocation>
        <location evidence="1">Secreted</location>
    </subcellularLocation>
</comment>
<dbReference type="GO" id="GO:0005576">
    <property type="term" value="C:extracellular region"/>
    <property type="evidence" value="ECO:0007669"/>
    <property type="project" value="UniProtKB-SubCell"/>
</dbReference>
<dbReference type="InterPro" id="IPR001283">
    <property type="entry name" value="CRISP-related"/>
</dbReference>
<dbReference type="PRINTS" id="PR00837">
    <property type="entry name" value="V5TPXLIKE"/>
</dbReference>